<keyword evidence="5" id="KW-0677">Repeat</keyword>
<evidence type="ECO:0000259" key="17">
    <source>
        <dbReference type="PROSITE" id="PS50105"/>
    </source>
</evidence>
<keyword evidence="15" id="KW-0732">Signal</keyword>
<feature type="domain" description="Fibronectin type-III" evidence="18">
    <location>
        <begin position="469"/>
        <end position="571"/>
    </location>
</feature>
<dbReference type="PROSITE" id="PS50011">
    <property type="entry name" value="PROTEIN_KINASE_DOM"/>
    <property type="match status" value="1"/>
</dbReference>
<dbReference type="Gene3D" id="2.60.40.1770">
    <property type="entry name" value="ephrin a2 ectodomain"/>
    <property type="match status" value="1"/>
</dbReference>
<dbReference type="PANTHER" id="PTHR46877">
    <property type="entry name" value="EPH RECEPTOR A5"/>
    <property type="match status" value="1"/>
</dbReference>
<evidence type="ECO:0000256" key="11">
    <source>
        <dbReference type="ARBA" id="ARBA00023137"/>
    </source>
</evidence>
<dbReference type="InterPro" id="IPR013783">
    <property type="entry name" value="Ig-like_fold"/>
</dbReference>
<dbReference type="Pfam" id="PF01404">
    <property type="entry name" value="Ephrin_lbd"/>
    <property type="match status" value="1"/>
</dbReference>
<evidence type="ECO:0000256" key="1">
    <source>
        <dbReference type="ARBA" id="ARBA00004479"/>
    </source>
</evidence>
<dbReference type="PRINTS" id="PR00109">
    <property type="entry name" value="TYRKINASE"/>
</dbReference>
<evidence type="ECO:0000259" key="16">
    <source>
        <dbReference type="PROSITE" id="PS50011"/>
    </source>
</evidence>
<dbReference type="Gene3D" id="3.30.200.20">
    <property type="entry name" value="Phosphorylase Kinase, domain 1"/>
    <property type="match status" value="1"/>
</dbReference>
<evidence type="ECO:0000259" key="19">
    <source>
        <dbReference type="PROSITE" id="PS51550"/>
    </source>
</evidence>
<keyword evidence="10 14" id="KW-0472">Membrane</keyword>
<name>A0ABP0GJ42_CLALP</name>
<feature type="domain" description="SAM" evidence="17">
    <location>
        <begin position="967"/>
        <end position="1031"/>
    </location>
</feature>
<dbReference type="InterPro" id="IPR008266">
    <property type="entry name" value="Tyr_kinase_AS"/>
</dbReference>
<keyword evidence="21" id="KW-1185">Reference proteome</keyword>
<dbReference type="Pfam" id="PF07714">
    <property type="entry name" value="PK_Tyr_Ser-Thr"/>
    <property type="match status" value="1"/>
</dbReference>
<dbReference type="InterPro" id="IPR008979">
    <property type="entry name" value="Galactose-bd-like_sf"/>
</dbReference>
<proteinExistence type="predicted"/>
<dbReference type="SUPFAM" id="SSF47769">
    <property type="entry name" value="SAM/Pointed domain"/>
    <property type="match status" value="1"/>
</dbReference>
<dbReference type="InterPro" id="IPR020635">
    <property type="entry name" value="Tyr_kinase_cat_dom"/>
</dbReference>
<keyword evidence="7" id="KW-0418">Kinase</keyword>
<dbReference type="InterPro" id="IPR001660">
    <property type="entry name" value="SAM"/>
</dbReference>
<feature type="chain" id="PRO_5047242599" description="receptor protein-tyrosine kinase" evidence="15">
    <location>
        <begin position="22"/>
        <end position="1068"/>
    </location>
</feature>
<evidence type="ECO:0000256" key="9">
    <source>
        <dbReference type="ARBA" id="ARBA00022989"/>
    </source>
</evidence>
<protein>
    <recommendedName>
        <fullName evidence="2">receptor protein-tyrosine kinase</fullName>
        <ecNumber evidence="2">2.7.10.1</ecNumber>
    </recommendedName>
</protein>
<gene>
    <name evidence="20" type="ORF">CVLEPA_LOCUS23543</name>
</gene>
<dbReference type="SMART" id="SM00454">
    <property type="entry name" value="SAM"/>
    <property type="match status" value="1"/>
</dbReference>
<sequence length="1068" mass="118844">MSSRSLMCILIFVPLWAAVSADIMEVYNTRLATSDLLWTKHSNSPAQGWEEVSSFSRDYMNTIRSYQVCRQEDDEEEEEELDVSSESNDVNNWIRSPYISTRGGKRIHLDVEFSISKCSADISGKKSAKCKETFNLFYYEADSAVASSTFPPWHEKPYVKIDTVAANEVGGLNKKTFNFSPKRSGFYIAVQDQGACMSLISLHIYYFYCHETTEKLAVFPKTISDAGLTSLVIVDGTCVENAEPASTDKTEYHCSSDGRWQVTKGGCKCQAGHRPNIQNTECLACPAGSYSLRSGSRDCIPCPRNSGLYQSTSTSSTTEVDRMIIEHNECPCFPGYARAPDEDISVACTKPPSQPLSLNVSDITATSVTLRWQHPEYNGGRKDLFYSFECQTSEVFSTQWKGCSKSLSYTAPTRGGRFYENYLTVMHLTPYTKYKFYVHAKNGASDAAGRLTLTNTGVSGIELETLESVPSAVNDVRVTSRLSSSVTIKWSLPDQPNGVITGYEVELVPKTKVHGPRPASVSAPDVRKTAESSITFSGLQVNSEYQVRVRAMTSAGNGVYNQPSTFYTASKPDAGPDAASSNVVVIIAVICAVVFAVLLLVVGVRYKRTGKLLCLATDRVERKKKNTAVPNGNAHADRMLQERLIVDLPPPDQRIYVDYPDPAAAIARFGREINIRDIKVEEVIGKGEFAEVCRGKLSVKSRQEDVAVKKLKAGATKKDQQNFLREASTIAQFNDPNVVQLKGVVTRSSQVMIVTEYMENGSLDQYLRRSKDQLRIVQLATMLKGIASGMRYLSRMKYVHRDLAARNILVNSELVCKVSDFGLSRTLENDPHATYTTQGGKIAVRWTALECIHYRQFTTASDVWSYGIVMWEVMSYGEKPYWDMSNEDVVKNLDQGMRLPSPSDCPKALHDTMVECWLSDPKLRPTFVDLVQKIERLLQQPDLLHPNTQQDSKDIATPNISRAISNGEVENVDQWLEIQKLSKYKEQFHQRGIDSLDKVCDLTINDLKSFGIDVTFHINKLENGIRTLKHHLSTCSSPPSSCRTSAASTVLQEEPESSGPMIHGGVIV</sequence>
<keyword evidence="3" id="KW-0808">Transferase</keyword>
<dbReference type="PROSITE" id="PS00107">
    <property type="entry name" value="PROTEIN_KINASE_ATP"/>
    <property type="match status" value="1"/>
</dbReference>
<dbReference type="EC" id="2.7.10.1" evidence="2"/>
<dbReference type="Gene3D" id="1.10.150.50">
    <property type="entry name" value="Transcription Factor, Ets-1"/>
    <property type="match status" value="1"/>
</dbReference>
<evidence type="ECO:0000256" key="3">
    <source>
        <dbReference type="ARBA" id="ARBA00022679"/>
    </source>
</evidence>
<feature type="domain" description="Eph LBD" evidence="19">
    <location>
        <begin position="23"/>
        <end position="214"/>
    </location>
</feature>
<feature type="signal peptide" evidence="15">
    <location>
        <begin position="1"/>
        <end position="21"/>
    </location>
</feature>
<feature type="domain" description="Protein kinase" evidence="16">
    <location>
        <begin position="678"/>
        <end position="938"/>
    </location>
</feature>
<dbReference type="SMART" id="SM00219">
    <property type="entry name" value="TyrKc"/>
    <property type="match status" value="1"/>
</dbReference>
<dbReference type="InterPro" id="IPR001090">
    <property type="entry name" value="Ephrin_rcpt_lig-bd_dom"/>
</dbReference>
<evidence type="ECO:0000256" key="2">
    <source>
        <dbReference type="ARBA" id="ARBA00011902"/>
    </source>
</evidence>
<evidence type="ECO:0000259" key="18">
    <source>
        <dbReference type="PROSITE" id="PS50853"/>
    </source>
</evidence>
<dbReference type="PROSITE" id="PS00109">
    <property type="entry name" value="PROTEIN_KINASE_TYR"/>
    <property type="match status" value="1"/>
</dbReference>
<keyword evidence="9 14" id="KW-1133">Transmembrane helix</keyword>
<dbReference type="SMART" id="SM00060">
    <property type="entry name" value="FN3"/>
    <property type="match status" value="2"/>
</dbReference>
<evidence type="ECO:0000256" key="7">
    <source>
        <dbReference type="ARBA" id="ARBA00022777"/>
    </source>
</evidence>
<dbReference type="InterPro" id="IPR050449">
    <property type="entry name" value="Ephrin_rcpt_TKs"/>
</dbReference>
<dbReference type="Proteomes" id="UP001642483">
    <property type="component" value="Unassembled WGS sequence"/>
</dbReference>
<dbReference type="Gene3D" id="1.10.510.10">
    <property type="entry name" value="Transferase(Phosphotransferase) domain 1"/>
    <property type="match status" value="1"/>
</dbReference>
<dbReference type="InterPro" id="IPR001245">
    <property type="entry name" value="Ser-Thr/Tyr_kinase_cat_dom"/>
</dbReference>
<dbReference type="PANTHER" id="PTHR46877:SF14">
    <property type="entry name" value="RECEPTOR PROTEIN-TYROSINE KINASE"/>
    <property type="match status" value="1"/>
</dbReference>
<evidence type="ECO:0000256" key="8">
    <source>
        <dbReference type="ARBA" id="ARBA00022840"/>
    </source>
</evidence>
<keyword evidence="4 14" id="KW-0812">Transmembrane</keyword>
<dbReference type="Pfam" id="PF07699">
    <property type="entry name" value="Ephrin_rec_like"/>
    <property type="match status" value="1"/>
</dbReference>
<dbReference type="InterPro" id="IPR003961">
    <property type="entry name" value="FN3_dom"/>
</dbReference>
<dbReference type="PIRSF" id="PIRSF000666">
    <property type="entry name" value="TyrPK_ephrin_receptor"/>
    <property type="match status" value="1"/>
</dbReference>
<reference evidence="20 21" key="1">
    <citation type="submission" date="2024-02" db="EMBL/GenBank/DDBJ databases">
        <authorList>
            <person name="Daric V."/>
            <person name="Darras S."/>
        </authorList>
    </citation>
    <scope>NUCLEOTIDE SEQUENCE [LARGE SCALE GENOMIC DNA]</scope>
</reference>
<evidence type="ECO:0000256" key="12">
    <source>
        <dbReference type="ARBA" id="ARBA00023170"/>
    </source>
</evidence>
<feature type="binding site" evidence="13">
    <location>
        <position position="710"/>
    </location>
    <ligand>
        <name>ATP</name>
        <dbReference type="ChEBI" id="CHEBI:30616"/>
    </ligand>
</feature>
<dbReference type="Pfam" id="PF25599">
    <property type="entry name" value="Ephrin_CRD"/>
    <property type="match status" value="1"/>
</dbReference>
<dbReference type="Gene3D" id="2.60.120.260">
    <property type="entry name" value="Galactose-binding domain-like"/>
    <property type="match status" value="1"/>
</dbReference>
<evidence type="ECO:0000256" key="15">
    <source>
        <dbReference type="SAM" id="SignalP"/>
    </source>
</evidence>
<dbReference type="InterPro" id="IPR011641">
    <property type="entry name" value="Tyr-kin_ephrin_A/B_rcpt-like"/>
</dbReference>
<dbReference type="Gene3D" id="2.60.40.10">
    <property type="entry name" value="Immunoglobulins"/>
    <property type="match status" value="2"/>
</dbReference>
<dbReference type="InterPro" id="IPR013761">
    <property type="entry name" value="SAM/pointed_sf"/>
</dbReference>
<keyword evidence="11" id="KW-0829">Tyrosine-protein kinase</keyword>
<dbReference type="SUPFAM" id="SSF49785">
    <property type="entry name" value="Galactose-binding domain-like"/>
    <property type="match status" value="1"/>
</dbReference>
<dbReference type="InterPro" id="IPR016257">
    <property type="entry name" value="Tyr_kinase_ephrin_rcpt"/>
</dbReference>
<evidence type="ECO:0000256" key="6">
    <source>
        <dbReference type="ARBA" id="ARBA00022741"/>
    </source>
</evidence>
<evidence type="ECO:0000256" key="10">
    <source>
        <dbReference type="ARBA" id="ARBA00023136"/>
    </source>
</evidence>
<dbReference type="InterPro" id="IPR036116">
    <property type="entry name" value="FN3_sf"/>
</dbReference>
<dbReference type="PROSITE" id="PS50105">
    <property type="entry name" value="SAM_DOMAIN"/>
    <property type="match status" value="1"/>
</dbReference>
<dbReference type="SMART" id="SM00615">
    <property type="entry name" value="EPH_lbd"/>
    <property type="match status" value="1"/>
</dbReference>
<evidence type="ECO:0000256" key="5">
    <source>
        <dbReference type="ARBA" id="ARBA00022737"/>
    </source>
</evidence>
<keyword evidence="8 13" id="KW-0067">ATP-binding</keyword>
<comment type="caution">
    <text evidence="20">The sequence shown here is derived from an EMBL/GenBank/DDBJ whole genome shotgun (WGS) entry which is preliminary data.</text>
</comment>
<dbReference type="InterPro" id="IPR000719">
    <property type="entry name" value="Prot_kinase_dom"/>
</dbReference>
<dbReference type="CDD" id="cd00063">
    <property type="entry name" value="FN3"/>
    <property type="match status" value="2"/>
</dbReference>
<keyword evidence="12" id="KW-0675">Receptor</keyword>
<dbReference type="PROSITE" id="PS50853">
    <property type="entry name" value="FN3"/>
    <property type="match status" value="2"/>
</dbReference>
<dbReference type="PROSITE" id="PS51550">
    <property type="entry name" value="EPH_LBD"/>
    <property type="match status" value="1"/>
</dbReference>
<evidence type="ECO:0000256" key="13">
    <source>
        <dbReference type="PROSITE-ProRule" id="PRU10141"/>
    </source>
</evidence>
<organism evidence="20 21">
    <name type="scientific">Clavelina lepadiformis</name>
    <name type="common">Light-bulb sea squirt</name>
    <name type="synonym">Ascidia lepadiformis</name>
    <dbReference type="NCBI Taxonomy" id="159417"/>
    <lineage>
        <taxon>Eukaryota</taxon>
        <taxon>Metazoa</taxon>
        <taxon>Chordata</taxon>
        <taxon>Tunicata</taxon>
        <taxon>Ascidiacea</taxon>
        <taxon>Aplousobranchia</taxon>
        <taxon>Clavelinidae</taxon>
        <taxon>Clavelina</taxon>
    </lineage>
</organism>
<keyword evidence="6 13" id="KW-0547">Nucleotide-binding</keyword>
<evidence type="ECO:0000256" key="4">
    <source>
        <dbReference type="ARBA" id="ARBA00022692"/>
    </source>
</evidence>
<dbReference type="Pfam" id="PF00041">
    <property type="entry name" value="fn3"/>
    <property type="match status" value="2"/>
</dbReference>
<dbReference type="Gene3D" id="2.10.50.10">
    <property type="entry name" value="Tumor Necrosis Factor Receptor, subunit A, domain 2"/>
    <property type="match status" value="1"/>
</dbReference>
<dbReference type="EMBL" id="CAWYQH010000119">
    <property type="protein sequence ID" value="CAK8691008.1"/>
    <property type="molecule type" value="Genomic_DNA"/>
</dbReference>
<dbReference type="SUPFAM" id="SSF56112">
    <property type="entry name" value="Protein kinase-like (PK-like)"/>
    <property type="match status" value="1"/>
</dbReference>
<evidence type="ECO:0000313" key="21">
    <source>
        <dbReference type="Proteomes" id="UP001642483"/>
    </source>
</evidence>
<evidence type="ECO:0000256" key="14">
    <source>
        <dbReference type="SAM" id="Phobius"/>
    </source>
</evidence>
<dbReference type="PRINTS" id="PR00014">
    <property type="entry name" value="FNTYPEIII"/>
</dbReference>
<evidence type="ECO:0000313" key="20">
    <source>
        <dbReference type="EMBL" id="CAK8691008.1"/>
    </source>
</evidence>
<dbReference type="Pfam" id="PF00536">
    <property type="entry name" value="SAM_1"/>
    <property type="match status" value="1"/>
</dbReference>
<accession>A0ABP0GJ42</accession>
<feature type="domain" description="Fibronectin type-III" evidence="18">
    <location>
        <begin position="351"/>
        <end position="459"/>
    </location>
</feature>
<dbReference type="InterPro" id="IPR011009">
    <property type="entry name" value="Kinase-like_dom_sf"/>
</dbReference>
<feature type="transmembrane region" description="Helical" evidence="14">
    <location>
        <begin position="583"/>
        <end position="602"/>
    </location>
</feature>
<dbReference type="SUPFAM" id="SSF49265">
    <property type="entry name" value="Fibronectin type III"/>
    <property type="match status" value="1"/>
</dbReference>
<dbReference type="InterPro" id="IPR017441">
    <property type="entry name" value="Protein_kinase_ATP_BS"/>
</dbReference>
<comment type="subcellular location">
    <subcellularLocation>
        <location evidence="1">Membrane</location>
        <topology evidence="1">Single-pass type I membrane protein</topology>
    </subcellularLocation>
</comment>